<dbReference type="InterPro" id="IPR017853">
    <property type="entry name" value="GH"/>
</dbReference>
<accession>A0ABP7F9X5</accession>
<sequence length="711" mass="77487">MNAYLRSRRRLLLDMHIPDWDERFLSDYEPTELVRLYRLAGADGALLYCKSHLGLNYWPTPVGGIHRAAHERDFVGEAKAALEEAGIAVAAYHSVIFDNWAAEAHPDWRIIPASRAVGKEWTVLGHRYGTMCPNHPEYVDYEKAQITALLERYGFETLWLDMAFWTAVCVCEACATRFHAEHGMDIPKVIDWGDTAWCTFQSARERWISGFAADLMETARRVRPGIAVTHNLAPGLRGWFQTQRAQDAGLDDFAAGDLYGGFDEQVFVLELMRGFRRPALPEFMTTRTRDLFNHSSTKTQHEMLTQAFAAVAADSAFLFIDAVEPSGRLNEKVYERIGRVFGATRPFEAETGGSAIADVAIYYSDDSRIEEPGVDLVADAVPGGGSRHQDAVMGAVRALRRGHIPFSVVTRLDNGRLGEFSVIVLPDARRLSSEDVQALRAYVRGGGRLYASGRSSLLLSDGSTSGDFALADLFGCHKTGTEEGVMVYLRPETPGLVAAMEPEPYLPVGQRRPLPTGPGAPLGLPRISAAEGARVLARLTLPFGYPSDGSMTARDFASIHSSPPWDDTAHPAIVMNDVGAGRALYSSAPIESIDSPAHEATFLHLLADELGLDPRLSAAGHPDVWVTGFEQPDRGRIVVSALRLAGDASGVPVPMAVRIRVPEGSAVAAVRDVGSGEPFPWRVGGDIVTVGMAVDIFDMMAVELTTTPVEG</sequence>
<organism evidence="2 3">
    <name type="scientific">Leifsonella bigeumensis</name>
    <dbReference type="NCBI Taxonomy" id="433643"/>
    <lineage>
        <taxon>Bacteria</taxon>
        <taxon>Bacillati</taxon>
        <taxon>Actinomycetota</taxon>
        <taxon>Actinomycetes</taxon>
        <taxon>Micrococcales</taxon>
        <taxon>Microbacteriaceae</taxon>
        <taxon>Leifsonella</taxon>
    </lineage>
</organism>
<comment type="caution">
    <text evidence="2">The sequence shown here is derived from an EMBL/GenBank/DDBJ whole genome shotgun (WGS) entry which is preliminary data.</text>
</comment>
<proteinExistence type="predicted"/>
<dbReference type="CDD" id="cd03143">
    <property type="entry name" value="A4_beta-galactosidase_middle_domain"/>
    <property type="match status" value="1"/>
</dbReference>
<evidence type="ECO:0000313" key="3">
    <source>
        <dbReference type="Proteomes" id="UP001501004"/>
    </source>
</evidence>
<protein>
    <recommendedName>
        <fullName evidence="1">Glycoside hydrolase family 29 N-terminal domain-containing protein</fullName>
    </recommendedName>
</protein>
<reference evidence="3" key="1">
    <citation type="journal article" date="2019" name="Int. J. Syst. Evol. Microbiol.">
        <title>The Global Catalogue of Microorganisms (GCM) 10K type strain sequencing project: providing services to taxonomists for standard genome sequencing and annotation.</title>
        <authorList>
            <consortium name="The Broad Institute Genomics Platform"/>
            <consortium name="The Broad Institute Genome Sequencing Center for Infectious Disease"/>
            <person name="Wu L."/>
            <person name="Ma J."/>
        </authorList>
    </citation>
    <scope>NUCLEOTIDE SEQUENCE [LARGE SCALE GENOMIC DNA]</scope>
    <source>
        <strain evidence="3">JCM 16949</strain>
    </source>
</reference>
<dbReference type="Gene3D" id="3.40.50.880">
    <property type="match status" value="1"/>
</dbReference>
<dbReference type="SUPFAM" id="SSF51445">
    <property type="entry name" value="(Trans)glycosidases"/>
    <property type="match status" value="1"/>
</dbReference>
<keyword evidence="3" id="KW-1185">Reference proteome</keyword>
<dbReference type="InterPro" id="IPR057739">
    <property type="entry name" value="Glyco_hydro_29_N"/>
</dbReference>
<dbReference type="Gene3D" id="3.20.20.80">
    <property type="entry name" value="Glycosidases"/>
    <property type="match status" value="1"/>
</dbReference>
<dbReference type="Pfam" id="PF01120">
    <property type="entry name" value="Alpha_L_fucos"/>
    <property type="match status" value="1"/>
</dbReference>
<dbReference type="EMBL" id="BAABAE010000001">
    <property type="protein sequence ID" value="GAA3731229.1"/>
    <property type="molecule type" value="Genomic_DNA"/>
</dbReference>
<dbReference type="RefSeq" id="WP_344753301.1">
    <property type="nucleotide sequence ID" value="NZ_BAABAE010000001.1"/>
</dbReference>
<name>A0ABP7F9X5_9MICO</name>
<dbReference type="Proteomes" id="UP001501004">
    <property type="component" value="Unassembled WGS sequence"/>
</dbReference>
<dbReference type="InterPro" id="IPR029062">
    <property type="entry name" value="Class_I_gatase-like"/>
</dbReference>
<evidence type="ECO:0000259" key="1">
    <source>
        <dbReference type="Pfam" id="PF01120"/>
    </source>
</evidence>
<gene>
    <name evidence="2" type="ORF">GCM10022239_04800</name>
</gene>
<evidence type="ECO:0000313" key="2">
    <source>
        <dbReference type="EMBL" id="GAA3731229.1"/>
    </source>
</evidence>
<feature type="domain" description="Glycoside hydrolase family 29 N-terminal" evidence="1">
    <location>
        <begin position="26"/>
        <end position="164"/>
    </location>
</feature>
<dbReference type="SUPFAM" id="SSF52317">
    <property type="entry name" value="Class I glutamine amidotransferase-like"/>
    <property type="match status" value="1"/>
</dbReference>